<proteinExistence type="predicted"/>
<dbReference type="AlphaFoldDB" id="A0A8J3NG43"/>
<keyword evidence="3" id="KW-1185">Reference proteome</keyword>
<evidence type="ECO:0000256" key="1">
    <source>
        <dbReference type="SAM" id="SignalP"/>
    </source>
</evidence>
<dbReference type="Proteomes" id="UP000612808">
    <property type="component" value="Unassembled WGS sequence"/>
</dbReference>
<evidence type="ECO:0008006" key="4">
    <source>
        <dbReference type="Google" id="ProtNLM"/>
    </source>
</evidence>
<accession>A0A8J3NG43</accession>
<feature type="signal peptide" evidence="1">
    <location>
        <begin position="1"/>
        <end position="19"/>
    </location>
</feature>
<reference evidence="2" key="1">
    <citation type="submission" date="2021-01" db="EMBL/GenBank/DDBJ databases">
        <title>Whole genome shotgun sequence of Actinocatenispora rupis NBRC 107355.</title>
        <authorList>
            <person name="Komaki H."/>
            <person name="Tamura T."/>
        </authorList>
    </citation>
    <scope>NUCLEOTIDE SEQUENCE</scope>
    <source>
        <strain evidence="2">NBRC 107355</strain>
    </source>
</reference>
<dbReference type="EMBL" id="BOMB01000044">
    <property type="protein sequence ID" value="GID15560.1"/>
    <property type="molecule type" value="Genomic_DNA"/>
</dbReference>
<gene>
    <name evidence="2" type="ORF">Aru02nite_64490</name>
</gene>
<comment type="caution">
    <text evidence="2">The sequence shown here is derived from an EMBL/GenBank/DDBJ whole genome shotgun (WGS) entry which is preliminary data.</text>
</comment>
<evidence type="ECO:0000313" key="3">
    <source>
        <dbReference type="Proteomes" id="UP000612808"/>
    </source>
</evidence>
<protein>
    <recommendedName>
        <fullName evidence="4">Secreted protein</fullName>
    </recommendedName>
</protein>
<feature type="chain" id="PRO_5035216089" description="Secreted protein" evidence="1">
    <location>
        <begin position="20"/>
        <end position="470"/>
    </location>
</feature>
<keyword evidence="1" id="KW-0732">Signal</keyword>
<name>A0A8J3NG43_9ACTN</name>
<organism evidence="2 3">
    <name type="scientific">Actinocatenispora rupis</name>
    <dbReference type="NCBI Taxonomy" id="519421"/>
    <lineage>
        <taxon>Bacteria</taxon>
        <taxon>Bacillati</taxon>
        <taxon>Actinomycetota</taxon>
        <taxon>Actinomycetes</taxon>
        <taxon>Micromonosporales</taxon>
        <taxon>Micromonosporaceae</taxon>
        <taxon>Actinocatenispora</taxon>
    </lineage>
</organism>
<sequence>MLVAAIAAVLLGASSPATAVPWDGVAPYVDSGRSTTGLQQLVWTPTDTSGIDPAYAAGRLAAEPTPGLGQVYAHTNHAVHYKSDAACADARAAISAADAAYTLAAWCFDGNDETSNRWLPQSVTSSQDAEQAPGYSAGGDEVVGVWRQEASSDDIARCPGLPADTARSAGLRATFLQRPYTDGTHGGYRHVLLVVPGASNGDGLTFGPVCDVHGGGVSWYGPYLFVAKHGSGVLVFDTRRTYLVPDDGACGPDHAAPTPNDVGQVTDPSGGSQLCAAGYRYVMFEVGSFHTTPSGCSTTPSALTADLCFSSISLQRSDDSLVTTEYRGTADMTASGAPVRIVNWPTATLVDRITTGSTAPVSASRLAATNLEGIQGVVARPDPAGSGHPEYFLARTVPGGHGSQLWFERDGDGVCASRGTFVDDTESMAYWLDSGGSAHLWTFTEYANRRMLVRVYTSEYNDPPSGCPTQ</sequence>
<evidence type="ECO:0000313" key="2">
    <source>
        <dbReference type="EMBL" id="GID15560.1"/>
    </source>
</evidence>